<dbReference type="InterPro" id="IPR051477">
    <property type="entry name" value="Expansin_CellWall"/>
</dbReference>
<dbReference type="OrthoDB" id="406505at2759"/>
<dbReference type="PANTHER" id="PTHR31836:SF28">
    <property type="entry name" value="SRCR DOMAIN-CONTAINING PROTEIN-RELATED"/>
    <property type="match status" value="1"/>
</dbReference>
<keyword evidence="1 3" id="KW-0732">Signal</keyword>
<dbReference type="Gene3D" id="2.40.40.10">
    <property type="entry name" value="RlpA-like domain"/>
    <property type="match status" value="1"/>
</dbReference>
<proteinExistence type="predicted"/>
<dbReference type="STRING" id="183478.A0A364NBQ6"/>
<feature type="domain" description="RlpA-like protein double-psi beta-barrel" evidence="4">
    <location>
        <begin position="237"/>
        <end position="292"/>
    </location>
</feature>
<dbReference type="SUPFAM" id="SSF50685">
    <property type="entry name" value="Barwin-like endoglucanases"/>
    <property type="match status" value="1"/>
</dbReference>
<keyword evidence="6" id="KW-1185">Reference proteome</keyword>
<evidence type="ECO:0000256" key="1">
    <source>
        <dbReference type="ARBA" id="ARBA00022729"/>
    </source>
</evidence>
<protein>
    <submittedName>
        <fullName evidence="5">Expansin family protein</fullName>
    </submittedName>
</protein>
<dbReference type="EMBL" id="QGDH01000019">
    <property type="protein sequence ID" value="RAR14682.1"/>
    <property type="molecule type" value="Genomic_DNA"/>
</dbReference>
<feature type="chain" id="PRO_5016587811" evidence="3">
    <location>
        <begin position="19"/>
        <end position="306"/>
    </location>
</feature>
<reference evidence="6" key="1">
    <citation type="submission" date="2018-05" db="EMBL/GenBank/DDBJ databases">
        <title>Draft genome sequence of Stemphylium lycopersici strain CIDEFI 213.</title>
        <authorList>
            <person name="Medina R."/>
            <person name="Franco M.E.E."/>
            <person name="Lucentini C.G."/>
            <person name="Saparrat M.C.N."/>
            <person name="Balatti P.A."/>
        </authorList>
    </citation>
    <scope>NUCLEOTIDE SEQUENCE [LARGE SCALE GENOMIC DNA]</scope>
    <source>
        <strain evidence="6">CIDEFI 213</strain>
    </source>
</reference>
<dbReference type="Proteomes" id="UP000249619">
    <property type="component" value="Unassembled WGS sequence"/>
</dbReference>
<dbReference type="InterPro" id="IPR009009">
    <property type="entry name" value="RlpA-like_DPBB"/>
</dbReference>
<evidence type="ECO:0000313" key="6">
    <source>
        <dbReference type="Proteomes" id="UP000249619"/>
    </source>
</evidence>
<feature type="compositionally biased region" description="Pro residues" evidence="2">
    <location>
        <begin position="128"/>
        <end position="140"/>
    </location>
</feature>
<dbReference type="PANTHER" id="PTHR31836">
    <property type="match status" value="1"/>
</dbReference>
<feature type="region of interest" description="Disordered" evidence="2">
    <location>
        <begin position="76"/>
        <end position="160"/>
    </location>
</feature>
<sequence length="306" mass="31648">MKTSAVLASLLFGSYAVAAPFDRRALVYKTEVVTETVVIYTTVYDDEYPEATSSAPVYEQQKPSTTSTAVVYPTSSAVPAPASTSSAAPAYTPVVPEKPSTPAYTPVAPESSTPAAETSTSIYTPEPVYTPKPSPTPSPEPEPETSSVVPPPAPTTTEAAYTPVTPSLQQAAAAPTAAAFDPAEPGYTSTGVSTGSFTDVDMTVYDNAGTPGACGVKLTDDMMIAAIAQPAWDAKGGSTYDTATGKSSNPWCGTEIDVHHNGETVKVTIMDLCPGCVGHDIDLSHAAWKGLGLGAPDRFKASWNVV</sequence>
<dbReference type="AlphaFoldDB" id="A0A364NBQ6"/>
<dbReference type="CDD" id="cd22191">
    <property type="entry name" value="DPBB_RlpA_EXP_N-like"/>
    <property type="match status" value="1"/>
</dbReference>
<comment type="caution">
    <text evidence="5">The sequence shown here is derived from an EMBL/GenBank/DDBJ whole genome shotgun (WGS) entry which is preliminary data.</text>
</comment>
<evidence type="ECO:0000256" key="3">
    <source>
        <dbReference type="SAM" id="SignalP"/>
    </source>
</evidence>
<evidence type="ECO:0000256" key="2">
    <source>
        <dbReference type="SAM" id="MobiDB-lite"/>
    </source>
</evidence>
<evidence type="ECO:0000259" key="4">
    <source>
        <dbReference type="Pfam" id="PF03330"/>
    </source>
</evidence>
<accession>A0A364NBQ6</accession>
<feature type="compositionally biased region" description="Low complexity" evidence="2">
    <location>
        <begin position="108"/>
        <end position="127"/>
    </location>
</feature>
<name>A0A364NBQ6_STELY</name>
<feature type="compositionally biased region" description="Low complexity" evidence="2">
    <location>
        <begin position="76"/>
        <end position="94"/>
    </location>
</feature>
<dbReference type="Pfam" id="PF03330">
    <property type="entry name" value="DPBB_1"/>
    <property type="match status" value="1"/>
</dbReference>
<evidence type="ECO:0000313" key="5">
    <source>
        <dbReference type="EMBL" id="RAR14682.1"/>
    </source>
</evidence>
<feature type="signal peptide" evidence="3">
    <location>
        <begin position="1"/>
        <end position="18"/>
    </location>
</feature>
<gene>
    <name evidence="5" type="ORF">DDE83_001905</name>
</gene>
<dbReference type="InterPro" id="IPR036908">
    <property type="entry name" value="RlpA-like_sf"/>
</dbReference>
<organism evidence="5 6">
    <name type="scientific">Stemphylium lycopersici</name>
    <name type="common">Tomato gray leaf spot disease fungus</name>
    <name type="synonym">Thyrospora lycopersici</name>
    <dbReference type="NCBI Taxonomy" id="183478"/>
    <lineage>
        <taxon>Eukaryota</taxon>
        <taxon>Fungi</taxon>
        <taxon>Dikarya</taxon>
        <taxon>Ascomycota</taxon>
        <taxon>Pezizomycotina</taxon>
        <taxon>Dothideomycetes</taxon>
        <taxon>Pleosporomycetidae</taxon>
        <taxon>Pleosporales</taxon>
        <taxon>Pleosporineae</taxon>
        <taxon>Pleosporaceae</taxon>
        <taxon>Stemphylium</taxon>
    </lineage>
</organism>